<reference evidence="2 3" key="1">
    <citation type="journal article" date="2016" name="Biochim. Biophys. Acta">
        <title>Photochemical characterization of actinorhodopsin and its functional existence in the natural host.</title>
        <authorList>
            <person name="Nakamura S."/>
            <person name="Kikukawa T."/>
            <person name="Tamogami J."/>
            <person name="Kamiya M."/>
            <person name="Aizawa T."/>
            <person name="Hahn M.W."/>
            <person name="Ihara K."/>
            <person name="Kamo N."/>
            <person name="Demura M."/>
        </authorList>
    </citation>
    <scope>NUCLEOTIDE SEQUENCE [LARGE SCALE GENOMIC DNA]</scope>
    <source>
        <strain evidence="2 3">MWH-Dar1</strain>
    </source>
</reference>
<evidence type="ECO:0008006" key="4">
    <source>
        <dbReference type="Google" id="ProtNLM"/>
    </source>
</evidence>
<keyword evidence="1" id="KW-0732">Signal</keyword>
<proteinExistence type="predicted"/>
<name>A0A1D9E0Q6_9MICO</name>
<organism evidence="2 3">
    <name type="scientific">Candidatus Rhodoluna planktonica</name>
    <dbReference type="NCBI Taxonomy" id="535712"/>
    <lineage>
        <taxon>Bacteria</taxon>
        <taxon>Bacillati</taxon>
        <taxon>Actinomycetota</taxon>
        <taxon>Actinomycetes</taxon>
        <taxon>Micrococcales</taxon>
        <taxon>Microbacteriaceae</taxon>
        <taxon>Luna cluster</taxon>
        <taxon>Luna-1 subcluster</taxon>
        <taxon>Rhodoluna</taxon>
    </lineage>
</organism>
<sequence length="128" mass="13987">MRARPSSLIAAIAIGTLVLSGCSSSIADADFELCSLLDEVEQPKYSFAEASTQYETAHAEQAHMWQQAGQQHMSVLGSLVYVYSSKLQHFIADGDGDWSQRERDEFSSQFSKIQMSCASVGIELGTSK</sequence>
<protein>
    <recommendedName>
        <fullName evidence="4">Lipoprotein</fullName>
    </recommendedName>
</protein>
<keyword evidence="3" id="KW-1185">Reference proteome</keyword>
<dbReference type="STRING" id="535712.A4Z71_06755"/>
<dbReference type="AlphaFoldDB" id="A0A1D9E0Q6"/>
<feature type="signal peptide" evidence="1">
    <location>
        <begin position="1"/>
        <end position="29"/>
    </location>
</feature>
<dbReference type="KEGG" id="rpla:A4Z71_06755"/>
<evidence type="ECO:0000313" key="3">
    <source>
        <dbReference type="Proteomes" id="UP000243784"/>
    </source>
</evidence>
<evidence type="ECO:0000256" key="1">
    <source>
        <dbReference type="SAM" id="SignalP"/>
    </source>
</evidence>
<evidence type="ECO:0000313" key="2">
    <source>
        <dbReference type="EMBL" id="AOY56631.1"/>
    </source>
</evidence>
<gene>
    <name evidence="2" type="ORF">A4Z71_06755</name>
</gene>
<accession>A0A1D9E0Q6</accession>
<dbReference type="EMBL" id="CP015208">
    <property type="protein sequence ID" value="AOY56631.1"/>
    <property type="molecule type" value="Genomic_DNA"/>
</dbReference>
<dbReference type="Proteomes" id="UP000243784">
    <property type="component" value="Chromosome"/>
</dbReference>
<feature type="chain" id="PRO_5009111805" description="Lipoprotein" evidence="1">
    <location>
        <begin position="30"/>
        <end position="128"/>
    </location>
</feature>
<dbReference type="RefSeq" id="WP_070955129.1">
    <property type="nucleotide sequence ID" value="NZ_CP015208.1"/>
</dbReference>
<dbReference type="PROSITE" id="PS51257">
    <property type="entry name" value="PROKAR_LIPOPROTEIN"/>
    <property type="match status" value="1"/>
</dbReference>